<feature type="compositionally biased region" description="Low complexity" evidence="1">
    <location>
        <begin position="60"/>
        <end position="74"/>
    </location>
</feature>
<keyword evidence="2" id="KW-1133">Transmembrane helix</keyword>
<name>A0AAV5SA92_9BILA</name>
<keyword evidence="2" id="KW-0472">Membrane</keyword>
<feature type="non-terminal residue" evidence="3">
    <location>
        <position position="1"/>
    </location>
</feature>
<dbReference type="AlphaFoldDB" id="A0AAV5SA92"/>
<feature type="transmembrane region" description="Helical" evidence="2">
    <location>
        <begin position="81"/>
        <end position="107"/>
    </location>
</feature>
<sequence>SIPSLPHSFFPLPPRTAFHSRTDSSRGSSDGESPPFPSSAALSSPFAPVFASSRDPGRPSESASTATASHSSSTILTTSPISLTALIELISTLFIIVLLLFLFLVLVS</sequence>
<evidence type="ECO:0000256" key="1">
    <source>
        <dbReference type="SAM" id="MobiDB-lite"/>
    </source>
</evidence>
<feature type="compositionally biased region" description="Low complexity" evidence="1">
    <location>
        <begin position="25"/>
        <end position="53"/>
    </location>
</feature>
<evidence type="ECO:0000313" key="3">
    <source>
        <dbReference type="EMBL" id="GMS79594.1"/>
    </source>
</evidence>
<accession>A0AAV5SA92</accession>
<evidence type="ECO:0000256" key="2">
    <source>
        <dbReference type="SAM" id="Phobius"/>
    </source>
</evidence>
<feature type="non-terminal residue" evidence="3">
    <location>
        <position position="108"/>
    </location>
</feature>
<dbReference type="Proteomes" id="UP001432027">
    <property type="component" value="Unassembled WGS sequence"/>
</dbReference>
<dbReference type="EMBL" id="BTSX01000001">
    <property type="protein sequence ID" value="GMS79594.1"/>
    <property type="molecule type" value="Genomic_DNA"/>
</dbReference>
<feature type="compositionally biased region" description="Low complexity" evidence="1">
    <location>
        <begin position="1"/>
        <end position="10"/>
    </location>
</feature>
<evidence type="ECO:0000313" key="4">
    <source>
        <dbReference type="Proteomes" id="UP001432027"/>
    </source>
</evidence>
<feature type="region of interest" description="Disordered" evidence="1">
    <location>
        <begin position="1"/>
        <end position="74"/>
    </location>
</feature>
<keyword evidence="2" id="KW-0812">Transmembrane</keyword>
<proteinExistence type="predicted"/>
<organism evidence="3 4">
    <name type="scientific">Pristionchus entomophagus</name>
    <dbReference type="NCBI Taxonomy" id="358040"/>
    <lineage>
        <taxon>Eukaryota</taxon>
        <taxon>Metazoa</taxon>
        <taxon>Ecdysozoa</taxon>
        <taxon>Nematoda</taxon>
        <taxon>Chromadorea</taxon>
        <taxon>Rhabditida</taxon>
        <taxon>Rhabditina</taxon>
        <taxon>Diplogasteromorpha</taxon>
        <taxon>Diplogasteroidea</taxon>
        <taxon>Neodiplogasteridae</taxon>
        <taxon>Pristionchus</taxon>
    </lineage>
</organism>
<comment type="caution">
    <text evidence="3">The sequence shown here is derived from an EMBL/GenBank/DDBJ whole genome shotgun (WGS) entry which is preliminary data.</text>
</comment>
<reference evidence="3" key="1">
    <citation type="submission" date="2023-10" db="EMBL/GenBank/DDBJ databases">
        <title>Genome assembly of Pristionchus species.</title>
        <authorList>
            <person name="Yoshida K."/>
            <person name="Sommer R.J."/>
        </authorList>
    </citation>
    <scope>NUCLEOTIDE SEQUENCE</scope>
    <source>
        <strain evidence="3">RS0144</strain>
    </source>
</reference>
<protein>
    <submittedName>
        <fullName evidence="3">Uncharacterized protein</fullName>
    </submittedName>
</protein>
<gene>
    <name evidence="3" type="ORF">PENTCL1PPCAC_1770</name>
</gene>
<keyword evidence="4" id="KW-1185">Reference proteome</keyword>